<gene>
    <name evidence="2" type="ORF">LITE_LOCUS24750</name>
</gene>
<feature type="compositionally biased region" description="Basic and acidic residues" evidence="1">
    <location>
        <begin position="78"/>
        <end position="87"/>
    </location>
</feature>
<feature type="compositionally biased region" description="Basic residues" evidence="1">
    <location>
        <begin position="19"/>
        <end position="45"/>
    </location>
</feature>
<reference evidence="2" key="1">
    <citation type="submission" date="2022-08" db="EMBL/GenBank/DDBJ databases">
        <authorList>
            <person name="Gutierrez-Valencia J."/>
        </authorList>
    </citation>
    <scope>NUCLEOTIDE SEQUENCE</scope>
</reference>
<proteinExistence type="predicted"/>
<feature type="compositionally biased region" description="Pro residues" evidence="1">
    <location>
        <begin position="1"/>
        <end position="11"/>
    </location>
</feature>
<feature type="region of interest" description="Disordered" evidence="1">
    <location>
        <begin position="1"/>
        <end position="123"/>
    </location>
</feature>
<keyword evidence="3" id="KW-1185">Reference proteome</keyword>
<evidence type="ECO:0000313" key="2">
    <source>
        <dbReference type="EMBL" id="CAI0435581.1"/>
    </source>
</evidence>
<dbReference type="EMBL" id="CAMGYJ010000006">
    <property type="protein sequence ID" value="CAI0435581.1"/>
    <property type="molecule type" value="Genomic_DNA"/>
</dbReference>
<name>A0AAV0LQ32_9ROSI</name>
<protein>
    <submittedName>
        <fullName evidence="2">Uncharacterized protein</fullName>
    </submittedName>
</protein>
<evidence type="ECO:0000256" key="1">
    <source>
        <dbReference type="SAM" id="MobiDB-lite"/>
    </source>
</evidence>
<dbReference type="Proteomes" id="UP001154282">
    <property type="component" value="Unassembled WGS sequence"/>
</dbReference>
<evidence type="ECO:0000313" key="3">
    <source>
        <dbReference type="Proteomes" id="UP001154282"/>
    </source>
</evidence>
<dbReference type="AlphaFoldDB" id="A0AAV0LQ32"/>
<organism evidence="2 3">
    <name type="scientific">Linum tenue</name>
    <dbReference type="NCBI Taxonomy" id="586396"/>
    <lineage>
        <taxon>Eukaryota</taxon>
        <taxon>Viridiplantae</taxon>
        <taxon>Streptophyta</taxon>
        <taxon>Embryophyta</taxon>
        <taxon>Tracheophyta</taxon>
        <taxon>Spermatophyta</taxon>
        <taxon>Magnoliopsida</taxon>
        <taxon>eudicotyledons</taxon>
        <taxon>Gunneridae</taxon>
        <taxon>Pentapetalae</taxon>
        <taxon>rosids</taxon>
        <taxon>fabids</taxon>
        <taxon>Malpighiales</taxon>
        <taxon>Linaceae</taxon>
        <taxon>Linum</taxon>
    </lineage>
</organism>
<sequence length="123" mass="13934">MRQEPRPPVLPQLPAIHPRNLRRRSQGLRPHRPQLRTCRSVRHRELRQGPAGEGRGLQTEGGVQDVPEQLRRRRRQHRGGEGVDERRRLQRGQHPGVGGAGERRHVRRGGEGDGAVGEESASR</sequence>
<accession>A0AAV0LQ32</accession>
<comment type="caution">
    <text evidence="2">The sequence shown here is derived from an EMBL/GenBank/DDBJ whole genome shotgun (WGS) entry which is preliminary data.</text>
</comment>